<keyword evidence="4" id="KW-1185">Reference proteome</keyword>
<gene>
    <name evidence="3" type="ORF">NDI54_00875</name>
</gene>
<dbReference type="PANTHER" id="PTHR43581">
    <property type="entry name" value="ATP/GTP PHOSPHATASE"/>
    <property type="match status" value="1"/>
</dbReference>
<reference evidence="3 4" key="1">
    <citation type="submission" date="2022-06" db="EMBL/GenBank/DDBJ databases">
        <title>Haloarcula sp. a new haloarchaeum isolate from saline soil.</title>
        <authorList>
            <person name="Strakova D."/>
            <person name="Galisteo C."/>
            <person name="Sanchez-Porro C."/>
            <person name="Ventosa A."/>
        </authorList>
    </citation>
    <scope>NUCLEOTIDE SEQUENCE [LARGE SCALE GENOMIC DNA]</scope>
    <source>
        <strain evidence="3 4">S1AR25-5A</strain>
    </source>
</reference>
<evidence type="ECO:0000259" key="1">
    <source>
        <dbReference type="Pfam" id="PF13175"/>
    </source>
</evidence>
<accession>A0AAE4JFU1</accession>
<dbReference type="SUPFAM" id="SSF52540">
    <property type="entry name" value="P-loop containing nucleoside triphosphate hydrolases"/>
    <property type="match status" value="1"/>
</dbReference>
<organism evidence="3 4">
    <name type="scientific">Haloarcula terrestris</name>
    <dbReference type="NCBI Taxonomy" id="2950533"/>
    <lineage>
        <taxon>Archaea</taxon>
        <taxon>Methanobacteriati</taxon>
        <taxon>Methanobacteriota</taxon>
        <taxon>Stenosarchaea group</taxon>
        <taxon>Halobacteria</taxon>
        <taxon>Halobacteriales</taxon>
        <taxon>Haloarculaceae</taxon>
        <taxon>Haloarcula</taxon>
    </lineage>
</organism>
<name>A0AAE4JFU1_9EURY</name>
<evidence type="ECO:0000313" key="3">
    <source>
        <dbReference type="EMBL" id="MDS0219905.1"/>
    </source>
</evidence>
<sequence length="616" mass="69239">MKIDSAHVENYRSISSAKVPLSELTVIIGRNNSGKSNFLESLHSYRSYICGGKLPTHEYDSVIHNGQDSGDIQFEVIFELDDAERDDVFESLHRRFDTGVSFILNEIDEYWLTYIKHDFAFNSSGIVCNRISINYQDNWFPISADHQSIPTDNSDLRDPILPRHTDHYGESVYWTVSAGEIGFDDEIEEGVYELNFSHFPDLVEFNQQVGYAGEETVSDIFPEYLNHHILDFLDQWSRTGAFRKPLDEVPITKDTKLSDSGDNLARVLLTISQNRKSSFKKIVSSYVDIMEGVVDIRAPISPAEDPKVTLEIDEESSGESIPLSDISSGSKEILTLITKVVLSSNQTNILTLEEPELHLHPSAEQKVLRLIEKTVEENNIQIISSTHSETFVDKTDLASIIKTDRSPDTEFRKVSDEDLSAELEDLGYSKSELFQSEAVLFVEGRSDKTILEIISEKIGYSFEDNGIEVVVGHGDQLESDMNSVGSVLSQMRIPYTVLLDSDGENSEEKKNMSAEKMGISPAEVLVLEKYSIESYLTDAPSAISRTIGESPEEIREYLDGKNSDNKKGVLDDLFKELVGTGYHEEKHGATIAKNLQKREISDELVEKIKKISSLTD</sequence>
<protein>
    <submittedName>
        <fullName evidence="3">AAA family ATPase</fullName>
    </submittedName>
</protein>
<evidence type="ECO:0000313" key="4">
    <source>
        <dbReference type="Proteomes" id="UP001253439"/>
    </source>
</evidence>
<comment type="caution">
    <text evidence="3">The sequence shown here is derived from an EMBL/GenBank/DDBJ whole genome shotgun (WGS) entry which is preliminary data.</text>
</comment>
<feature type="domain" description="Endonuclease GajA/Old nuclease/RecF-like AAA" evidence="1">
    <location>
        <begin position="1"/>
        <end position="392"/>
    </location>
</feature>
<dbReference type="InterPro" id="IPR034139">
    <property type="entry name" value="TOPRIM_OLD"/>
</dbReference>
<dbReference type="InterPro" id="IPR041685">
    <property type="entry name" value="AAA_GajA/Old/RecF-like"/>
</dbReference>
<feature type="domain" description="OLD protein-like TOPRIM" evidence="2">
    <location>
        <begin position="436"/>
        <end position="502"/>
    </location>
</feature>
<dbReference type="Proteomes" id="UP001253439">
    <property type="component" value="Unassembled WGS sequence"/>
</dbReference>
<dbReference type="InterPro" id="IPR027417">
    <property type="entry name" value="P-loop_NTPase"/>
</dbReference>
<dbReference type="AlphaFoldDB" id="A0AAE4JFU1"/>
<evidence type="ECO:0000259" key="2">
    <source>
        <dbReference type="Pfam" id="PF20469"/>
    </source>
</evidence>
<dbReference type="Pfam" id="PF13175">
    <property type="entry name" value="AAA_15"/>
    <property type="match status" value="1"/>
</dbReference>
<dbReference type="Pfam" id="PF20469">
    <property type="entry name" value="OLD-like_TOPRIM"/>
    <property type="match status" value="1"/>
</dbReference>
<dbReference type="PANTHER" id="PTHR43581:SF4">
    <property type="entry name" value="ATP_GTP PHOSPHATASE"/>
    <property type="match status" value="1"/>
</dbReference>
<dbReference type="InterPro" id="IPR051396">
    <property type="entry name" value="Bact_Antivir_Def_Nuclease"/>
</dbReference>
<dbReference type="EMBL" id="JAMQOM010000001">
    <property type="protein sequence ID" value="MDS0219905.1"/>
    <property type="molecule type" value="Genomic_DNA"/>
</dbReference>
<dbReference type="RefSeq" id="WP_310894613.1">
    <property type="nucleotide sequence ID" value="NZ_JAMQOM010000001.1"/>
</dbReference>
<dbReference type="Gene3D" id="3.40.50.300">
    <property type="entry name" value="P-loop containing nucleotide triphosphate hydrolases"/>
    <property type="match status" value="1"/>
</dbReference>
<proteinExistence type="predicted"/>